<sequence precursor="true">MISKLSYRTGLSRLFTCLAYSCALQAATFSFGDEFYGLNAGAPIWNGSIQFTSQKAAQFAATGTDSIRLNFRLDSGATSWNTTQLNLYDEVIQNAKDAGLQILGLFSNETVSGGQSSWNDDPDGDGFNSYVSDFADTAQFLVDRYKNDIKQFEIWNEPNAWSNPNYQSDPQNAGGTYILPRVYAQMLSETYRHLNTGGQTLLDDFNISLATGGLLAHDIGGSFSTAMPYFQQVYDQATVWSNFQSDTGVQYPWTDFGYHFYISQGGLVTQSQLSNYLDAVRSTQAANNDLSTIAVTEFGWQTVGSNTEQLQRDNMATAYDFLESQSYVSSTYWYQWVDDGTGAWGIVHGNGVHKLSYDEFSGRNNIVQPGGTIFITEHAANDNALSYYFSSTDILQGLIATEREGDNGWHSANPASSNGSYDPNGLPAFTDGEGDIGTGLTGLLNDFPGSGSPAKLIEYELGAAFDLDEIRIFTGNNGSDGRILSTTGIWTSTDGSNFEFLGYFQSDPSGFNNNSNTPGGPDGSTLVRILRDDALALATDITHLRFDFYAVSNVNGVMFDPFNGINPFTGIDDGFESAYVSPLVREIDVLGSLSVVDSADFDADNDVDGNDFLIWQRNYLTGDTLAEGDANSDGLVNEVDLAIWQNQYGMISSTANALETVPEPYALTHMVFSLLAGGAFRARNTSRVF</sequence>
<dbReference type="KEGG" id="bgok:Pr1d_37000"/>
<proteinExistence type="predicted"/>
<keyword evidence="3" id="KW-1185">Reference proteome</keyword>
<dbReference type="AlphaFoldDB" id="A0A5B9QHE5"/>
<gene>
    <name evidence="2" type="ORF">Pr1d_37000</name>
</gene>
<evidence type="ECO:0008006" key="4">
    <source>
        <dbReference type="Google" id="ProtNLM"/>
    </source>
</evidence>
<dbReference type="RefSeq" id="WP_148074735.1">
    <property type="nucleotide sequence ID" value="NZ_CP042913.1"/>
</dbReference>
<organism evidence="2 3">
    <name type="scientific">Bythopirellula goksoeyrii</name>
    <dbReference type="NCBI Taxonomy" id="1400387"/>
    <lineage>
        <taxon>Bacteria</taxon>
        <taxon>Pseudomonadati</taxon>
        <taxon>Planctomycetota</taxon>
        <taxon>Planctomycetia</taxon>
        <taxon>Pirellulales</taxon>
        <taxon>Lacipirellulaceae</taxon>
        <taxon>Bythopirellula</taxon>
    </lineage>
</organism>
<dbReference type="InterPro" id="IPR051923">
    <property type="entry name" value="Glycosyl_Hydrolase_39"/>
</dbReference>
<keyword evidence="1" id="KW-0732">Signal</keyword>
<feature type="signal peptide" evidence="1">
    <location>
        <begin position="1"/>
        <end position="26"/>
    </location>
</feature>
<dbReference type="EMBL" id="CP042913">
    <property type="protein sequence ID" value="QEG36386.1"/>
    <property type="molecule type" value="Genomic_DNA"/>
</dbReference>
<protein>
    <recommendedName>
        <fullName evidence="4">Glycoside hydrolase family 5 domain-containing protein</fullName>
    </recommendedName>
</protein>
<evidence type="ECO:0000256" key="1">
    <source>
        <dbReference type="SAM" id="SignalP"/>
    </source>
</evidence>
<dbReference type="Proteomes" id="UP000323917">
    <property type="component" value="Chromosome"/>
</dbReference>
<name>A0A5B9QHE5_9BACT</name>
<dbReference type="InterPro" id="IPR017853">
    <property type="entry name" value="GH"/>
</dbReference>
<dbReference type="OrthoDB" id="581851at2"/>
<dbReference type="PANTHER" id="PTHR12631:SF10">
    <property type="entry name" value="BETA-XYLOSIDASE-LIKE PROTEIN-RELATED"/>
    <property type="match status" value="1"/>
</dbReference>
<evidence type="ECO:0000313" key="2">
    <source>
        <dbReference type="EMBL" id="QEG36386.1"/>
    </source>
</evidence>
<dbReference type="PANTHER" id="PTHR12631">
    <property type="entry name" value="ALPHA-L-IDURONIDASE"/>
    <property type="match status" value="1"/>
</dbReference>
<feature type="chain" id="PRO_5022681350" description="Glycoside hydrolase family 5 domain-containing protein" evidence="1">
    <location>
        <begin position="27"/>
        <end position="689"/>
    </location>
</feature>
<dbReference type="Gene3D" id="3.20.20.80">
    <property type="entry name" value="Glycosidases"/>
    <property type="match status" value="1"/>
</dbReference>
<reference evidence="2 3" key="1">
    <citation type="submission" date="2019-08" db="EMBL/GenBank/DDBJ databases">
        <title>Deep-cultivation of Planctomycetes and their phenomic and genomic characterization uncovers novel biology.</title>
        <authorList>
            <person name="Wiegand S."/>
            <person name="Jogler M."/>
            <person name="Boedeker C."/>
            <person name="Pinto D."/>
            <person name="Vollmers J."/>
            <person name="Rivas-Marin E."/>
            <person name="Kohn T."/>
            <person name="Peeters S.H."/>
            <person name="Heuer A."/>
            <person name="Rast P."/>
            <person name="Oberbeckmann S."/>
            <person name="Bunk B."/>
            <person name="Jeske O."/>
            <person name="Meyerdierks A."/>
            <person name="Storesund J.E."/>
            <person name="Kallscheuer N."/>
            <person name="Luecker S."/>
            <person name="Lage O.M."/>
            <person name="Pohl T."/>
            <person name="Merkel B.J."/>
            <person name="Hornburger P."/>
            <person name="Mueller R.-W."/>
            <person name="Bruemmer F."/>
            <person name="Labrenz M."/>
            <person name="Spormann A.M."/>
            <person name="Op den Camp H."/>
            <person name="Overmann J."/>
            <person name="Amann R."/>
            <person name="Jetten M.S.M."/>
            <person name="Mascher T."/>
            <person name="Medema M.H."/>
            <person name="Devos D.P."/>
            <person name="Kaster A.-K."/>
            <person name="Ovreas L."/>
            <person name="Rohde M."/>
            <person name="Galperin M.Y."/>
            <person name="Jogler C."/>
        </authorList>
    </citation>
    <scope>NUCLEOTIDE SEQUENCE [LARGE SCALE GENOMIC DNA]</scope>
    <source>
        <strain evidence="2 3">Pr1d</strain>
    </source>
</reference>
<accession>A0A5B9QHE5</accession>
<dbReference type="SUPFAM" id="SSF51445">
    <property type="entry name" value="(Trans)glycosidases"/>
    <property type="match status" value="1"/>
</dbReference>
<dbReference type="GO" id="GO:0004553">
    <property type="term" value="F:hydrolase activity, hydrolyzing O-glycosyl compounds"/>
    <property type="evidence" value="ECO:0007669"/>
    <property type="project" value="TreeGrafter"/>
</dbReference>
<evidence type="ECO:0000313" key="3">
    <source>
        <dbReference type="Proteomes" id="UP000323917"/>
    </source>
</evidence>